<dbReference type="Gene3D" id="3.40.50.720">
    <property type="entry name" value="NAD(P)-binding Rossmann-like Domain"/>
    <property type="match status" value="1"/>
</dbReference>
<dbReference type="Gene3D" id="3.90.25.10">
    <property type="entry name" value="UDP-galactose 4-epimerase, domain 1"/>
    <property type="match status" value="1"/>
</dbReference>
<dbReference type="RefSeq" id="WP_203971799.1">
    <property type="nucleotide sequence ID" value="NZ_BAAAKY010000004.1"/>
</dbReference>
<evidence type="ECO:0000313" key="3">
    <source>
        <dbReference type="Proteomes" id="UP000644610"/>
    </source>
</evidence>
<name>A0A8J3UEW8_9ACTN</name>
<dbReference type="PANTHER" id="PTHR43162:SF1">
    <property type="entry name" value="PRESTALK A DIFFERENTIATION PROTEIN A"/>
    <property type="match status" value="1"/>
</dbReference>
<dbReference type="Pfam" id="PF05368">
    <property type="entry name" value="NmrA"/>
    <property type="match status" value="1"/>
</dbReference>
<accession>A0A8J3UEW8</accession>
<dbReference type="SUPFAM" id="SSF51735">
    <property type="entry name" value="NAD(P)-binding Rossmann-fold domains"/>
    <property type="match status" value="1"/>
</dbReference>
<gene>
    <name evidence="2" type="ORF">Psi02_07320</name>
</gene>
<dbReference type="Proteomes" id="UP000644610">
    <property type="component" value="Unassembled WGS sequence"/>
</dbReference>
<dbReference type="InterPro" id="IPR051604">
    <property type="entry name" value="Ergot_Alk_Oxidoreductase"/>
</dbReference>
<dbReference type="InterPro" id="IPR036291">
    <property type="entry name" value="NAD(P)-bd_dom_sf"/>
</dbReference>
<dbReference type="PANTHER" id="PTHR43162">
    <property type="match status" value="1"/>
</dbReference>
<dbReference type="InterPro" id="IPR008030">
    <property type="entry name" value="NmrA-like"/>
</dbReference>
<organism evidence="2 3">
    <name type="scientific">Planotetraspora silvatica</name>
    <dbReference type="NCBI Taxonomy" id="234614"/>
    <lineage>
        <taxon>Bacteria</taxon>
        <taxon>Bacillati</taxon>
        <taxon>Actinomycetota</taxon>
        <taxon>Actinomycetes</taxon>
        <taxon>Streptosporangiales</taxon>
        <taxon>Streptosporangiaceae</taxon>
        <taxon>Planotetraspora</taxon>
    </lineage>
</organism>
<protein>
    <submittedName>
        <fullName evidence="2">Nucleotide-diphosphate-sugar epimerase</fullName>
    </submittedName>
</protein>
<proteinExistence type="predicted"/>
<dbReference type="EMBL" id="BOOQ01000003">
    <property type="protein sequence ID" value="GII44308.1"/>
    <property type="molecule type" value="Genomic_DNA"/>
</dbReference>
<evidence type="ECO:0000313" key="2">
    <source>
        <dbReference type="EMBL" id="GII44308.1"/>
    </source>
</evidence>
<comment type="caution">
    <text evidence="2">The sequence shown here is derived from an EMBL/GenBank/DDBJ whole genome shotgun (WGS) entry which is preliminary data.</text>
</comment>
<dbReference type="AlphaFoldDB" id="A0A8J3UEW8"/>
<evidence type="ECO:0000259" key="1">
    <source>
        <dbReference type="Pfam" id="PF05368"/>
    </source>
</evidence>
<feature type="domain" description="NmrA-like" evidence="1">
    <location>
        <begin position="8"/>
        <end position="234"/>
    </location>
</feature>
<keyword evidence="3" id="KW-1185">Reference proteome</keyword>
<reference evidence="2" key="1">
    <citation type="submission" date="2021-01" db="EMBL/GenBank/DDBJ databases">
        <title>Whole genome shotgun sequence of Planotetraspora silvatica NBRC 100141.</title>
        <authorList>
            <person name="Komaki H."/>
            <person name="Tamura T."/>
        </authorList>
    </citation>
    <scope>NUCLEOTIDE SEQUENCE</scope>
    <source>
        <strain evidence="2">NBRC 100141</strain>
    </source>
</reference>
<sequence length="305" mass="33064">MQANEVARVLVLGASGRTGGMIAAALEASPTGVTVVRASRDHETVERWRAEGRAAVHLDLDDARTFPAALEGVDRLFLMAGYTVAMTHQAKTIVDAAADAGVGFIVHLGVFGNGRSTDPHFAWHELVERYIEGSGIPWTHLHPHMFMENLLTSLRLRDGRLPWPMGDKPTGWIAVDDLAAVAAKVLAEGPEIHAGKGYWMSTELLNGVQAADILRQSLDQPITALVMTPDDLLRMGSDAAPSFMEATYAASTLEWLQQTYDGRLDYAAVTTSTIEELLGRPPLHLADWATRNRQALLGDSVPHTA</sequence>